<name>A0A6V7WU71_MELEN</name>
<dbReference type="Proteomes" id="UP000580250">
    <property type="component" value="Unassembled WGS sequence"/>
</dbReference>
<reference evidence="1 2" key="1">
    <citation type="submission" date="2020-08" db="EMBL/GenBank/DDBJ databases">
        <authorList>
            <person name="Koutsovoulos G."/>
            <person name="Danchin GJ E."/>
        </authorList>
    </citation>
    <scope>NUCLEOTIDE SEQUENCE [LARGE SCALE GENOMIC DNA]</scope>
</reference>
<protein>
    <submittedName>
        <fullName evidence="1">Uncharacterized protein</fullName>
    </submittedName>
</protein>
<dbReference type="EMBL" id="CAJEWN010000817">
    <property type="protein sequence ID" value="CAD2190598.1"/>
    <property type="molecule type" value="Genomic_DNA"/>
</dbReference>
<comment type="caution">
    <text evidence="1">The sequence shown here is derived from an EMBL/GenBank/DDBJ whole genome shotgun (WGS) entry which is preliminary data.</text>
</comment>
<evidence type="ECO:0000313" key="1">
    <source>
        <dbReference type="EMBL" id="CAD2190598.1"/>
    </source>
</evidence>
<sequence>MCTTSLCNTQEFFKKVNYCWGKENFVEQCDISKYGLNCYYASDLDNKVEQGCGDLQMEISDRLYAKCSKPLCNTKDLFDKTLFCFNKGKEEFEAKKGIKQCNQKCFVHRHFDGKLEQGCGKCPKNIAKTDCYNCTEKYCNEEKHIDMHCWLNDKEICKTPFTGNCFTERTEDNKIKKGCGHCASSTCNKCYTHRCNNEKDYDYFCRRKSGFDNICKNSSCYIANPEEMDKVAQGCGICPSNSKSADCVNCIERYCNEERLVHKQCWINYKEICKTEYDTPCFTERTLTNQINKGCGKCSSSSTCKQCKDNRCNSEKEFPYFCKSVDGDKECPEPDCFISKDNNQNSFVYDCGKCPQSYSDLSFNDIQCAECRNSPFCNTPKFFEEQLFCWENSNTDKMGMVKGARVCKSKCFVSRDSINGQLLRRALTEMECCHSKADSASLPISYPRKVF</sequence>
<evidence type="ECO:0000313" key="2">
    <source>
        <dbReference type="Proteomes" id="UP000580250"/>
    </source>
</evidence>
<gene>
    <name evidence="1" type="ORF">MENT_LOCUS43396</name>
</gene>
<dbReference type="AlphaFoldDB" id="A0A6V7WU71"/>
<organism evidence="1 2">
    <name type="scientific">Meloidogyne enterolobii</name>
    <name type="common">Root-knot nematode worm</name>
    <name type="synonym">Meloidogyne mayaguensis</name>
    <dbReference type="NCBI Taxonomy" id="390850"/>
    <lineage>
        <taxon>Eukaryota</taxon>
        <taxon>Metazoa</taxon>
        <taxon>Ecdysozoa</taxon>
        <taxon>Nematoda</taxon>
        <taxon>Chromadorea</taxon>
        <taxon>Rhabditida</taxon>
        <taxon>Tylenchina</taxon>
        <taxon>Tylenchomorpha</taxon>
        <taxon>Tylenchoidea</taxon>
        <taxon>Meloidogynidae</taxon>
        <taxon>Meloidogyninae</taxon>
        <taxon>Meloidogyne</taxon>
    </lineage>
</organism>
<accession>A0A6V7WU71</accession>
<proteinExistence type="predicted"/>